<dbReference type="WBParaSite" id="GPUH_0002267801-mRNA-1">
    <property type="protein sequence ID" value="GPUH_0002267801-mRNA-1"/>
    <property type="gene ID" value="GPUH_0002267801"/>
</dbReference>
<dbReference type="EMBL" id="UYRT01095621">
    <property type="protein sequence ID" value="VDN40354.1"/>
    <property type="molecule type" value="Genomic_DNA"/>
</dbReference>
<gene>
    <name evidence="1" type="ORF">GPUH_LOCUS22653</name>
</gene>
<proteinExistence type="predicted"/>
<dbReference type="OrthoDB" id="5861545at2759"/>
<accession>A0A183ENW0</accession>
<protein>
    <submittedName>
        <fullName evidence="3">SWIM-type domain-containing protein</fullName>
    </submittedName>
</protein>
<sequence>MNDFDQRLLEFHIANLEYWLGAPIGQVSQKDWHCAYDFQFEGPHLVERVVKVGKCFLYSNIVDKAAVLKKSIKYRCICEGHHLFARICP</sequence>
<evidence type="ECO:0000313" key="2">
    <source>
        <dbReference type="Proteomes" id="UP000271098"/>
    </source>
</evidence>
<dbReference type="AlphaFoldDB" id="A0A183ENW0"/>
<organism evidence="3">
    <name type="scientific">Gongylonema pulchrum</name>
    <dbReference type="NCBI Taxonomy" id="637853"/>
    <lineage>
        <taxon>Eukaryota</taxon>
        <taxon>Metazoa</taxon>
        <taxon>Ecdysozoa</taxon>
        <taxon>Nematoda</taxon>
        <taxon>Chromadorea</taxon>
        <taxon>Rhabditida</taxon>
        <taxon>Spirurina</taxon>
        <taxon>Spiruromorpha</taxon>
        <taxon>Spiruroidea</taxon>
        <taxon>Gongylonematidae</taxon>
        <taxon>Gongylonema</taxon>
    </lineage>
</organism>
<evidence type="ECO:0000313" key="1">
    <source>
        <dbReference type="EMBL" id="VDN40354.1"/>
    </source>
</evidence>
<reference evidence="1 2" key="2">
    <citation type="submission" date="2018-11" db="EMBL/GenBank/DDBJ databases">
        <authorList>
            <consortium name="Pathogen Informatics"/>
        </authorList>
    </citation>
    <scope>NUCLEOTIDE SEQUENCE [LARGE SCALE GENOMIC DNA]</scope>
</reference>
<reference evidence="3" key="1">
    <citation type="submission" date="2016-06" db="UniProtKB">
        <authorList>
            <consortium name="WormBaseParasite"/>
        </authorList>
    </citation>
    <scope>IDENTIFICATION</scope>
</reference>
<name>A0A183ENW0_9BILA</name>
<evidence type="ECO:0000313" key="3">
    <source>
        <dbReference type="WBParaSite" id="GPUH_0002267801-mRNA-1"/>
    </source>
</evidence>
<keyword evidence="2" id="KW-1185">Reference proteome</keyword>
<dbReference type="Proteomes" id="UP000271098">
    <property type="component" value="Unassembled WGS sequence"/>
</dbReference>